<evidence type="ECO:0000259" key="1">
    <source>
        <dbReference type="PROSITE" id="PS51819"/>
    </source>
</evidence>
<dbReference type="OrthoDB" id="10249419at2759"/>
<protein>
    <recommendedName>
        <fullName evidence="1">VOC domain-containing protein</fullName>
    </recommendedName>
</protein>
<dbReference type="PROSITE" id="PS51819">
    <property type="entry name" value="VOC"/>
    <property type="match status" value="1"/>
</dbReference>
<evidence type="ECO:0000313" key="2">
    <source>
        <dbReference type="EMBL" id="KAJ5331816.1"/>
    </source>
</evidence>
<dbReference type="PANTHER" id="PTHR35006:SF2">
    <property type="entry name" value="GLYOXALASE FAMILY PROTEIN (AFU_ORTHOLOGUE AFUA_5G14830)"/>
    <property type="match status" value="1"/>
</dbReference>
<evidence type="ECO:0000313" key="3">
    <source>
        <dbReference type="Proteomes" id="UP001147746"/>
    </source>
</evidence>
<dbReference type="InterPro" id="IPR004360">
    <property type="entry name" value="Glyas_Fos-R_dOase_dom"/>
</dbReference>
<feature type="domain" description="VOC" evidence="1">
    <location>
        <begin position="6"/>
        <end position="126"/>
    </location>
</feature>
<dbReference type="SUPFAM" id="SSF54593">
    <property type="entry name" value="Glyoxalase/Bleomycin resistance protein/Dihydroxybiphenyl dioxygenase"/>
    <property type="match status" value="1"/>
</dbReference>
<accession>A0A9W9QDT8</accession>
<sequence length="132" mass="14218">MGGSGKINHLIITAPVARFEEVVQWYTKTLSPLGYIEIHRFPGVVGLGPDGHADFWISAKETWTKSPIHIGFTASDHATVDAFHKAGVDAGGECHGPPGLRPHYHANYYGAFLLDPLGNNIEAVDQGVASEQ</sequence>
<comment type="caution">
    <text evidence="2">The sequence shown here is derived from an EMBL/GenBank/DDBJ whole genome shotgun (WGS) entry which is preliminary data.</text>
</comment>
<keyword evidence="3" id="KW-1185">Reference proteome</keyword>
<dbReference type="InterPro" id="IPR029068">
    <property type="entry name" value="Glyas_Bleomycin-R_OHBP_Dase"/>
</dbReference>
<dbReference type="Proteomes" id="UP001147746">
    <property type="component" value="Unassembled WGS sequence"/>
</dbReference>
<dbReference type="PANTHER" id="PTHR35006">
    <property type="entry name" value="GLYOXALASE FAMILY PROTEIN (AFU_ORTHOLOGUE AFUA_5G14830)"/>
    <property type="match status" value="1"/>
</dbReference>
<dbReference type="Gene3D" id="3.10.180.10">
    <property type="entry name" value="2,3-Dihydroxybiphenyl 1,2-Dioxygenase, domain 1"/>
    <property type="match status" value="1"/>
</dbReference>
<name>A0A9W9QDT8_9EURO</name>
<gene>
    <name evidence="2" type="ORF">N7476_001599</name>
</gene>
<organism evidence="2 3">
    <name type="scientific">Penicillium atrosanguineum</name>
    <dbReference type="NCBI Taxonomy" id="1132637"/>
    <lineage>
        <taxon>Eukaryota</taxon>
        <taxon>Fungi</taxon>
        <taxon>Dikarya</taxon>
        <taxon>Ascomycota</taxon>
        <taxon>Pezizomycotina</taxon>
        <taxon>Eurotiomycetes</taxon>
        <taxon>Eurotiomycetidae</taxon>
        <taxon>Eurotiales</taxon>
        <taxon>Aspergillaceae</taxon>
        <taxon>Penicillium</taxon>
    </lineage>
</organism>
<reference evidence="2" key="1">
    <citation type="submission" date="2022-12" db="EMBL/GenBank/DDBJ databases">
        <authorList>
            <person name="Petersen C."/>
        </authorList>
    </citation>
    <scope>NUCLEOTIDE SEQUENCE</scope>
    <source>
        <strain evidence="2">IBT 21472</strain>
    </source>
</reference>
<dbReference type="Pfam" id="PF00903">
    <property type="entry name" value="Glyoxalase"/>
    <property type="match status" value="1"/>
</dbReference>
<reference evidence="2" key="2">
    <citation type="journal article" date="2023" name="IMA Fungus">
        <title>Comparative genomic study of the Penicillium genus elucidates a diverse pangenome and 15 lateral gene transfer events.</title>
        <authorList>
            <person name="Petersen C."/>
            <person name="Sorensen T."/>
            <person name="Nielsen M.R."/>
            <person name="Sondergaard T.E."/>
            <person name="Sorensen J.L."/>
            <person name="Fitzpatrick D.A."/>
            <person name="Frisvad J.C."/>
            <person name="Nielsen K.L."/>
        </authorList>
    </citation>
    <scope>NUCLEOTIDE SEQUENCE</scope>
    <source>
        <strain evidence="2">IBT 21472</strain>
    </source>
</reference>
<dbReference type="EMBL" id="JAPZBO010000001">
    <property type="protein sequence ID" value="KAJ5331816.1"/>
    <property type="molecule type" value="Genomic_DNA"/>
</dbReference>
<dbReference type="InterPro" id="IPR037523">
    <property type="entry name" value="VOC_core"/>
</dbReference>
<dbReference type="CDD" id="cd07262">
    <property type="entry name" value="VOC_like"/>
    <property type="match status" value="1"/>
</dbReference>
<dbReference type="AlphaFoldDB" id="A0A9W9QDT8"/>
<proteinExistence type="predicted"/>